<dbReference type="EMBL" id="KI284617">
    <property type="protein sequence ID" value="ESA12741.1"/>
    <property type="molecule type" value="Genomic_DNA"/>
</dbReference>
<reference evidence="1" key="1">
    <citation type="submission" date="2013-07" db="EMBL/GenBank/DDBJ databases">
        <title>The genome of an arbuscular mycorrhizal fungus provides insights into the evolution of the oldest plant symbiosis.</title>
        <authorList>
            <consortium name="DOE Joint Genome Institute"/>
            <person name="Tisserant E."/>
            <person name="Malbreil M."/>
            <person name="Kuo A."/>
            <person name="Kohler A."/>
            <person name="Symeonidi A."/>
            <person name="Balestrini R."/>
            <person name="Charron P."/>
            <person name="Duensing N."/>
            <person name="Frei-dit-Frey N."/>
            <person name="Gianinazzi-Pearson V."/>
            <person name="Gilbert B."/>
            <person name="Handa Y."/>
            <person name="Hijri M."/>
            <person name="Kaul R."/>
            <person name="Kawaguchi M."/>
            <person name="Krajinski F."/>
            <person name="Lammers P."/>
            <person name="Lapierre D."/>
            <person name="Masclaux F.G."/>
            <person name="Murat C."/>
            <person name="Morin E."/>
            <person name="Ndikumana S."/>
            <person name="Pagni M."/>
            <person name="Petitpierre D."/>
            <person name="Requena N."/>
            <person name="Rosikiewicz P."/>
            <person name="Riley R."/>
            <person name="Saito K."/>
            <person name="San Clemente H."/>
            <person name="Shapiro H."/>
            <person name="van Tuinen D."/>
            <person name="Becard G."/>
            <person name="Bonfante P."/>
            <person name="Paszkowski U."/>
            <person name="Shachar-Hill Y."/>
            <person name="Young J.P."/>
            <person name="Sanders I.R."/>
            <person name="Henrissat B."/>
            <person name="Rensing S.A."/>
            <person name="Grigoriev I.V."/>
            <person name="Corradi N."/>
            <person name="Roux C."/>
            <person name="Martin F."/>
        </authorList>
    </citation>
    <scope>NUCLEOTIDE SEQUENCE</scope>
    <source>
        <strain evidence="1">DAOM 197198</strain>
    </source>
</reference>
<evidence type="ECO:0000313" key="1">
    <source>
        <dbReference type="EMBL" id="ESA12741.1"/>
    </source>
</evidence>
<dbReference type="HOGENOM" id="CLU_1836187_0_0_1"/>
<gene>
    <name evidence="1" type="ORF">GLOINDRAFT_96199</name>
</gene>
<dbReference type="AlphaFoldDB" id="U9UAU0"/>
<sequence length="140" mass="16335">MSPWILEVIFFSKTSCKSLRFTISVASQRAYKKEHAASQSCFIKLRVNLLLGGHFTMFHCFKITQLLLICEVINMVHQLSKAQVFLNFSRTLTIIMRSKLPVIHLCKKYKAKLILEYFVGRTYLKTKSHHDCLMDITYVL</sequence>
<name>U9UAU0_RHIID</name>
<organism evidence="1">
    <name type="scientific">Rhizophagus irregularis (strain DAOM 181602 / DAOM 197198 / MUCL 43194)</name>
    <name type="common">Arbuscular mycorrhizal fungus</name>
    <name type="synonym">Glomus intraradices</name>
    <dbReference type="NCBI Taxonomy" id="747089"/>
    <lineage>
        <taxon>Eukaryota</taxon>
        <taxon>Fungi</taxon>
        <taxon>Fungi incertae sedis</taxon>
        <taxon>Mucoromycota</taxon>
        <taxon>Glomeromycotina</taxon>
        <taxon>Glomeromycetes</taxon>
        <taxon>Glomerales</taxon>
        <taxon>Glomeraceae</taxon>
        <taxon>Rhizophagus</taxon>
    </lineage>
</organism>
<proteinExistence type="predicted"/>
<accession>U9UAU0</accession>
<protein>
    <submittedName>
        <fullName evidence="1">Uncharacterized protein</fullName>
    </submittedName>
</protein>